<evidence type="ECO:0000256" key="8">
    <source>
        <dbReference type="ARBA" id="ARBA00022692"/>
    </source>
</evidence>
<evidence type="ECO:0000256" key="3">
    <source>
        <dbReference type="ARBA" id="ARBA00004651"/>
    </source>
</evidence>
<dbReference type="GO" id="GO:0005886">
    <property type="term" value="C:plasma membrane"/>
    <property type="evidence" value="ECO:0007669"/>
    <property type="project" value="UniProtKB-SubCell"/>
</dbReference>
<organism evidence="22 23">
    <name type="scientific">Ridgeia piscesae</name>
    <name type="common">Tubeworm</name>
    <dbReference type="NCBI Taxonomy" id="27915"/>
    <lineage>
        <taxon>Eukaryota</taxon>
        <taxon>Metazoa</taxon>
        <taxon>Spiralia</taxon>
        <taxon>Lophotrochozoa</taxon>
        <taxon>Annelida</taxon>
        <taxon>Polychaeta</taxon>
        <taxon>Sedentaria</taxon>
        <taxon>Canalipalpata</taxon>
        <taxon>Sabellida</taxon>
        <taxon>Siboglinidae</taxon>
        <taxon>Ridgeia</taxon>
    </lineage>
</organism>
<dbReference type="InterPro" id="IPR003915">
    <property type="entry name" value="PKD_2"/>
</dbReference>
<proteinExistence type="inferred from homology"/>
<dbReference type="PANTHER" id="PTHR10877:SF183">
    <property type="entry name" value="AT14535P-RELATED"/>
    <property type="match status" value="1"/>
</dbReference>
<keyword evidence="17" id="KW-0968">Cytoplasmic vesicle</keyword>
<reference evidence="22" key="1">
    <citation type="journal article" date="2023" name="Mol. Biol. Evol.">
        <title>Third-Generation Sequencing Reveals the Adaptive Role of the Epigenome in Three Deep-Sea Polychaetes.</title>
        <authorList>
            <person name="Perez M."/>
            <person name="Aroh O."/>
            <person name="Sun Y."/>
            <person name="Lan Y."/>
            <person name="Juniper S.K."/>
            <person name="Young C.R."/>
            <person name="Angers B."/>
            <person name="Qian P.Y."/>
        </authorList>
    </citation>
    <scope>NUCLEOTIDE SEQUENCE</scope>
    <source>
        <strain evidence="22">R07B-5</strain>
    </source>
</reference>
<evidence type="ECO:0000256" key="10">
    <source>
        <dbReference type="ARBA" id="ARBA00023054"/>
    </source>
</evidence>
<dbReference type="AlphaFoldDB" id="A0AAD9KYG6"/>
<dbReference type="Pfam" id="PF20519">
    <property type="entry name" value="Polycystin_dom"/>
    <property type="match status" value="1"/>
</dbReference>
<comment type="subcellular location">
    <subcellularLocation>
        <location evidence="3">Cell membrane</location>
        <topology evidence="3">Multi-pass membrane protein</topology>
    </subcellularLocation>
    <subcellularLocation>
        <location evidence="1">Cell projection</location>
        <location evidence="1">Cilium</location>
    </subcellularLocation>
    <subcellularLocation>
        <location evidence="2">Cytoplasmic vesicle</location>
    </subcellularLocation>
</comment>
<evidence type="ECO:0000256" key="9">
    <source>
        <dbReference type="ARBA" id="ARBA00022989"/>
    </source>
</evidence>
<evidence type="ECO:0000256" key="20">
    <source>
        <dbReference type="SAM" id="Phobius"/>
    </source>
</evidence>
<feature type="transmembrane region" description="Helical" evidence="20">
    <location>
        <begin position="394"/>
        <end position="416"/>
    </location>
</feature>
<keyword evidence="18" id="KW-0109">Calcium transport</keyword>
<keyword evidence="16 18" id="KW-0407">Ion channel</keyword>
<keyword evidence="13" id="KW-1015">Disulfide bond</keyword>
<evidence type="ECO:0000256" key="2">
    <source>
        <dbReference type="ARBA" id="ARBA00004541"/>
    </source>
</evidence>
<keyword evidence="5" id="KW-0813">Transport</keyword>
<dbReference type="PROSITE" id="PS50222">
    <property type="entry name" value="EF_HAND_2"/>
    <property type="match status" value="1"/>
</dbReference>
<keyword evidence="8 20" id="KW-0812">Transmembrane</keyword>
<evidence type="ECO:0000256" key="13">
    <source>
        <dbReference type="ARBA" id="ARBA00023157"/>
    </source>
</evidence>
<evidence type="ECO:0000259" key="21">
    <source>
        <dbReference type="PROSITE" id="PS50222"/>
    </source>
</evidence>
<evidence type="ECO:0000256" key="15">
    <source>
        <dbReference type="ARBA" id="ARBA00023273"/>
    </source>
</evidence>
<feature type="transmembrane region" description="Helical" evidence="20">
    <location>
        <begin position="456"/>
        <end position="477"/>
    </location>
</feature>
<evidence type="ECO:0000256" key="16">
    <source>
        <dbReference type="ARBA" id="ARBA00023303"/>
    </source>
</evidence>
<comment type="similarity">
    <text evidence="4">Belongs to the polycystin family.</text>
</comment>
<comment type="caution">
    <text evidence="22">The sequence shown here is derived from an EMBL/GenBank/DDBJ whole genome shotgun (WGS) entry which is preliminary data.</text>
</comment>
<protein>
    <recommendedName>
        <fullName evidence="21">EF-hand domain-containing protein</fullName>
    </recommendedName>
</protein>
<dbReference type="InterPro" id="IPR046791">
    <property type="entry name" value="Polycystin_dom"/>
</dbReference>
<dbReference type="GO" id="GO:0005929">
    <property type="term" value="C:cilium"/>
    <property type="evidence" value="ECO:0007669"/>
    <property type="project" value="UniProtKB-SubCell"/>
</dbReference>
<dbReference type="GO" id="GO:0005509">
    <property type="term" value="F:calcium ion binding"/>
    <property type="evidence" value="ECO:0007669"/>
    <property type="project" value="InterPro"/>
</dbReference>
<evidence type="ECO:0000256" key="19">
    <source>
        <dbReference type="PIRSR" id="PIRSR603915-2"/>
    </source>
</evidence>
<feature type="binding site" evidence="18">
    <location>
        <position position="568"/>
    </location>
    <ligand>
        <name>Ca(2+)</name>
        <dbReference type="ChEBI" id="CHEBI:29108"/>
        <label>2</label>
    </ligand>
</feature>
<gene>
    <name evidence="22" type="ORF">NP493_463g01053</name>
</gene>
<dbReference type="InterPro" id="IPR051223">
    <property type="entry name" value="Polycystin"/>
</dbReference>
<feature type="binding site" evidence="18">
    <location>
        <position position="566"/>
    </location>
    <ligand>
        <name>Ca(2+)</name>
        <dbReference type="ChEBI" id="CHEBI:29108"/>
        <label>2</label>
    </ligand>
</feature>
<dbReference type="Pfam" id="PF08016">
    <property type="entry name" value="PKD_channel"/>
    <property type="match status" value="1"/>
</dbReference>
<evidence type="ECO:0000313" key="23">
    <source>
        <dbReference type="Proteomes" id="UP001209878"/>
    </source>
</evidence>
<keyword evidence="6" id="KW-1003">Cell membrane</keyword>
<dbReference type="Gene3D" id="1.10.238.10">
    <property type="entry name" value="EF-hand"/>
    <property type="match status" value="1"/>
</dbReference>
<keyword evidence="11 18" id="KW-0406">Ion transport</keyword>
<dbReference type="PANTHER" id="PTHR10877">
    <property type="entry name" value="POLYCYSTIN FAMILY MEMBER"/>
    <property type="match status" value="1"/>
</dbReference>
<keyword evidence="10" id="KW-0175">Coiled coil</keyword>
<dbReference type="GO" id="GO:0005262">
    <property type="term" value="F:calcium channel activity"/>
    <property type="evidence" value="ECO:0007669"/>
    <property type="project" value="UniProtKB-KW"/>
</dbReference>
<evidence type="ECO:0000256" key="11">
    <source>
        <dbReference type="ARBA" id="ARBA00023065"/>
    </source>
</evidence>
<sequence>MTEDIDERDTKKLYRLTLRQFIIYLGFLAILCAVAFGMIHPKMYYYTKVMSSLFIDTEINRTRHNFRELATKQDLWQFLEVTLLDGLYWKKANSNPNVTEDETYIYNENKLLGVPRLRQLKVRKDSCTVHEDFKSEISECYDVYSEKEEQQDQFGLENGTAWVYQTDKELHGTTHMGLIAYYGGGGYVQNLAKTKAASKEIMRELRTYGWIDRGTRVVFIDFTVYNANVNLFCVIRIVAEFPATGGVIPTWNFHTVKLIRYTTVSDYVVFACEIIFVLYLLYYTVEEVIEIKKHQFAYFKHFWSIIDFVMILFGYGCAIFSVYRYIRVNSTMETLLEDTNAFLDFEFLAYWQINFNNACAILVFLAWLKMFKVINFNRTMTQLSTTVARCAKDLIGFAIMFVIIFLAFAQLGYLIFGTQVEDFKTFATTMFTLFRILLGDFDFHRLEESNRYLGPAYFVLYVFFIFFVLLNMFLAIINDSYSEAKDLIPDTKITFGMGDYIKMGYKAILTKLKFKRDKLGDMKLALQAAHVRHDRILTLGDWKQDLISRGYKTEEITAVFEKYDSDHDGKLTAQEQKQLEMDLQKQEETLALEFRDLDAMEAEDEDLDMSIHGNDLAGVSSQEFLVLSNEVETISNRMEVLEVEVTKVRGSIKKILKHLGRVSHKILIPPLHYVTVVMLSRLRTIAPCGYHVLIYLPY</sequence>
<dbReference type="InterPro" id="IPR011992">
    <property type="entry name" value="EF-hand-dom_pair"/>
</dbReference>
<evidence type="ECO:0000256" key="14">
    <source>
        <dbReference type="ARBA" id="ARBA00023180"/>
    </source>
</evidence>
<feature type="transmembrane region" description="Helical" evidence="20">
    <location>
        <begin position="349"/>
        <end position="368"/>
    </location>
</feature>
<dbReference type="FunFam" id="1.10.287.70:FF:000055">
    <property type="entry name" value="Polycystic kidney disease 2-like 1"/>
    <property type="match status" value="1"/>
</dbReference>
<evidence type="ECO:0000256" key="18">
    <source>
        <dbReference type="PIRSR" id="PIRSR603915-1"/>
    </source>
</evidence>
<keyword evidence="14" id="KW-0325">Glycoprotein</keyword>
<evidence type="ECO:0000256" key="7">
    <source>
        <dbReference type="ARBA" id="ARBA00022673"/>
    </source>
</evidence>
<keyword evidence="18" id="KW-0106">Calcium</keyword>
<dbReference type="GO" id="GO:0050982">
    <property type="term" value="P:detection of mechanical stimulus"/>
    <property type="evidence" value="ECO:0007669"/>
    <property type="project" value="TreeGrafter"/>
</dbReference>
<dbReference type="EMBL" id="JAODUO010000463">
    <property type="protein sequence ID" value="KAK2179988.1"/>
    <property type="molecule type" value="Genomic_DNA"/>
</dbReference>
<dbReference type="Proteomes" id="UP001209878">
    <property type="component" value="Unassembled WGS sequence"/>
</dbReference>
<feature type="disulfide bond" evidence="19">
    <location>
        <begin position="127"/>
        <end position="140"/>
    </location>
</feature>
<keyword evidence="15" id="KW-0966">Cell projection</keyword>
<keyword evidence="12 20" id="KW-0472">Membrane</keyword>
<feature type="binding site" evidence="18">
    <location>
        <position position="564"/>
    </location>
    <ligand>
        <name>Ca(2+)</name>
        <dbReference type="ChEBI" id="CHEBI:29108"/>
        <label>2</label>
    </ligand>
</feature>
<evidence type="ECO:0000256" key="12">
    <source>
        <dbReference type="ARBA" id="ARBA00023136"/>
    </source>
</evidence>
<feature type="transmembrane region" description="Helical" evidence="20">
    <location>
        <begin position="305"/>
        <end position="326"/>
    </location>
</feature>
<evidence type="ECO:0000256" key="1">
    <source>
        <dbReference type="ARBA" id="ARBA00004138"/>
    </source>
</evidence>
<feature type="domain" description="EF-hand" evidence="21">
    <location>
        <begin position="551"/>
        <end position="586"/>
    </location>
</feature>
<feature type="transmembrane region" description="Helical" evidence="20">
    <location>
        <begin position="267"/>
        <end position="285"/>
    </location>
</feature>
<name>A0AAD9KYG6_RIDPI</name>
<evidence type="ECO:0000256" key="5">
    <source>
        <dbReference type="ARBA" id="ARBA00022448"/>
    </source>
</evidence>
<dbReference type="GO" id="GO:0031410">
    <property type="term" value="C:cytoplasmic vesicle"/>
    <property type="evidence" value="ECO:0007669"/>
    <property type="project" value="UniProtKB-SubCell"/>
</dbReference>
<dbReference type="SUPFAM" id="SSF47473">
    <property type="entry name" value="EF-hand"/>
    <property type="match status" value="1"/>
</dbReference>
<keyword evidence="9 20" id="KW-1133">Transmembrane helix</keyword>
<evidence type="ECO:0000313" key="22">
    <source>
        <dbReference type="EMBL" id="KAK2179988.1"/>
    </source>
</evidence>
<evidence type="ECO:0000256" key="4">
    <source>
        <dbReference type="ARBA" id="ARBA00007200"/>
    </source>
</evidence>
<dbReference type="PRINTS" id="PR01433">
    <property type="entry name" value="POLYCYSTIN2"/>
</dbReference>
<keyword evidence="23" id="KW-1185">Reference proteome</keyword>
<accession>A0AAD9KYG6</accession>
<keyword evidence="18" id="KW-0479">Metal-binding</keyword>
<dbReference type="Gene3D" id="1.10.287.70">
    <property type="match status" value="1"/>
</dbReference>
<dbReference type="InterPro" id="IPR013122">
    <property type="entry name" value="PKD1_2_channel"/>
</dbReference>
<dbReference type="InterPro" id="IPR002048">
    <property type="entry name" value="EF_hand_dom"/>
</dbReference>
<keyword evidence="7 18" id="KW-0107">Calcium channel</keyword>
<feature type="binding site" evidence="18">
    <location>
        <position position="575"/>
    </location>
    <ligand>
        <name>Ca(2+)</name>
        <dbReference type="ChEBI" id="CHEBI:29108"/>
        <label>2</label>
    </ligand>
</feature>
<feature type="transmembrane region" description="Helical" evidence="20">
    <location>
        <begin position="21"/>
        <end position="39"/>
    </location>
</feature>
<evidence type="ECO:0000256" key="6">
    <source>
        <dbReference type="ARBA" id="ARBA00022475"/>
    </source>
</evidence>
<evidence type="ECO:0000256" key="17">
    <source>
        <dbReference type="ARBA" id="ARBA00023329"/>
    </source>
</evidence>